<dbReference type="SUPFAM" id="SSF56214">
    <property type="entry name" value="4'-phosphopantetheinyl transferase"/>
    <property type="match status" value="2"/>
</dbReference>
<dbReference type="Pfam" id="PF01648">
    <property type="entry name" value="ACPS"/>
    <property type="match status" value="1"/>
</dbReference>
<dbReference type="AlphaFoldDB" id="A0A8H5FE12"/>
<dbReference type="OrthoDB" id="26719at2759"/>
<dbReference type="PANTHER" id="PTHR12215">
    <property type="entry name" value="PHOSPHOPANTETHEINE TRANSFERASE"/>
    <property type="match status" value="1"/>
</dbReference>
<dbReference type="GO" id="GO:0000287">
    <property type="term" value="F:magnesium ion binding"/>
    <property type="evidence" value="ECO:0007669"/>
    <property type="project" value="InterPro"/>
</dbReference>
<evidence type="ECO:0000259" key="1">
    <source>
        <dbReference type="Pfam" id="PF01648"/>
    </source>
</evidence>
<dbReference type="InterPro" id="IPR050559">
    <property type="entry name" value="P-Pant_transferase_sf"/>
</dbReference>
<dbReference type="Proteomes" id="UP000541558">
    <property type="component" value="Unassembled WGS sequence"/>
</dbReference>
<name>A0A8H5FE12_9AGAR</name>
<dbReference type="InterPro" id="IPR055066">
    <property type="entry name" value="AASDHPPT_N"/>
</dbReference>
<keyword evidence="4" id="KW-1185">Reference proteome</keyword>
<dbReference type="GO" id="GO:0019878">
    <property type="term" value="P:lysine biosynthetic process via aminoadipic acid"/>
    <property type="evidence" value="ECO:0007669"/>
    <property type="project" value="TreeGrafter"/>
</dbReference>
<dbReference type="Gene3D" id="3.90.470.20">
    <property type="entry name" value="4'-phosphopantetheinyl transferase domain"/>
    <property type="match status" value="2"/>
</dbReference>
<evidence type="ECO:0000259" key="2">
    <source>
        <dbReference type="Pfam" id="PF22624"/>
    </source>
</evidence>
<proteinExistence type="predicted"/>
<sequence>MQVHTAIYHPDLINEELYQAALTRVNSDTRSRIQRFYRREDACRTLIGALLLRLLLRKRGIAVESMAVANTPEGKPYLVDQKLDDEIGFNITHDSALISMAFAPGAYNPPAFSIGIDVMKTQLPARDTVDSFIAMFEGQLTDLEKAQLTPDLPAEERIRRFYWMWTVKEAYTKALGLGLGYDFSRVEFDAVRREIRIDSQAPKGWRFTLFTTSDGADLYEGVVSEFIGGDLAEIRDQASKDTTSWMSILDAATVLERAVDELPSIL</sequence>
<reference evidence="3 4" key="1">
    <citation type="journal article" date="2020" name="ISME J.">
        <title>Uncovering the hidden diversity of litter-decomposition mechanisms in mushroom-forming fungi.</title>
        <authorList>
            <person name="Floudas D."/>
            <person name="Bentzer J."/>
            <person name="Ahren D."/>
            <person name="Johansson T."/>
            <person name="Persson P."/>
            <person name="Tunlid A."/>
        </authorList>
    </citation>
    <scope>NUCLEOTIDE SEQUENCE [LARGE SCALE GENOMIC DNA]</scope>
    <source>
        <strain evidence="3 4">CBS 175.51</strain>
    </source>
</reference>
<feature type="domain" description="4'-phosphopantetheinyl transferase" evidence="1">
    <location>
        <begin position="113"/>
        <end position="192"/>
    </location>
</feature>
<dbReference type="InterPro" id="IPR008278">
    <property type="entry name" value="4-PPantetheinyl_Trfase_dom"/>
</dbReference>
<dbReference type="GO" id="GO:0008897">
    <property type="term" value="F:holo-[acyl-carrier-protein] synthase activity"/>
    <property type="evidence" value="ECO:0007669"/>
    <property type="project" value="UniProtKB-EC"/>
</dbReference>
<evidence type="ECO:0000313" key="3">
    <source>
        <dbReference type="EMBL" id="KAF5333670.1"/>
    </source>
</evidence>
<dbReference type="Pfam" id="PF22624">
    <property type="entry name" value="AASDHPPT_N"/>
    <property type="match status" value="1"/>
</dbReference>
<dbReference type="PANTHER" id="PTHR12215:SF10">
    <property type="entry name" value="L-AMINOADIPATE-SEMIALDEHYDE DEHYDROGENASE-PHOSPHOPANTETHEINYL TRANSFERASE"/>
    <property type="match status" value="1"/>
</dbReference>
<gene>
    <name evidence="3" type="ORF">D9611_002210</name>
</gene>
<organism evidence="3 4">
    <name type="scientific">Ephemerocybe angulata</name>
    <dbReference type="NCBI Taxonomy" id="980116"/>
    <lineage>
        <taxon>Eukaryota</taxon>
        <taxon>Fungi</taxon>
        <taxon>Dikarya</taxon>
        <taxon>Basidiomycota</taxon>
        <taxon>Agaricomycotina</taxon>
        <taxon>Agaricomycetes</taxon>
        <taxon>Agaricomycetidae</taxon>
        <taxon>Agaricales</taxon>
        <taxon>Agaricineae</taxon>
        <taxon>Psathyrellaceae</taxon>
        <taxon>Ephemerocybe</taxon>
    </lineage>
</organism>
<protein>
    <submittedName>
        <fullName evidence="3">Uncharacterized protein</fullName>
    </submittedName>
</protein>
<comment type="caution">
    <text evidence="3">The sequence shown here is derived from an EMBL/GenBank/DDBJ whole genome shotgun (WGS) entry which is preliminary data.</text>
</comment>
<feature type="domain" description="4'-phosphopantetheinyl transferase N-terminal" evidence="2">
    <location>
        <begin position="17"/>
        <end position="101"/>
    </location>
</feature>
<dbReference type="GO" id="GO:0005829">
    <property type="term" value="C:cytosol"/>
    <property type="evidence" value="ECO:0007669"/>
    <property type="project" value="TreeGrafter"/>
</dbReference>
<dbReference type="EMBL" id="JAACJK010000109">
    <property type="protein sequence ID" value="KAF5333670.1"/>
    <property type="molecule type" value="Genomic_DNA"/>
</dbReference>
<evidence type="ECO:0000313" key="4">
    <source>
        <dbReference type="Proteomes" id="UP000541558"/>
    </source>
</evidence>
<dbReference type="InterPro" id="IPR037143">
    <property type="entry name" value="4-PPantetheinyl_Trfase_dom_sf"/>
</dbReference>
<accession>A0A8H5FE12</accession>